<dbReference type="PIRSF" id="PIRSF000126">
    <property type="entry name" value="11-beta-HSD1"/>
    <property type="match status" value="1"/>
</dbReference>
<dbReference type="EMBL" id="FNFY01000003">
    <property type="protein sequence ID" value="SDK45713.1"/>
    <property type="molecule type" value="Genomic_DNA"/>
</dbReference>
<dbReference type="STRING" id="576118.SAMN05216216_103194"/>
<protein>
    <submittedName>
        <fullName evidence="5">3-oxoacyl-[acyl-carrier protein] reductase</fullName>
    </submittedName>
</protein>
<dbReference type="PRINTS" id="PR00081">
    <property type="entry name" value="GDHRDH"/>
</dbReference>
<keyword evidence="2" id="KW-0560">Oxidoreductase</keyword>
<name>A0A1G9C256_9BACL</name>
<feature type="domain" description="Ketoreductase" evidence="4">
    <location>
        <begin position="7"/>
        <end position="173"/>
    </location>
</feature>
<keyword evidence="6" id="KW-1185">Reference proteome</keyword>
<dbReference type="GO" id="GO:0016491">
    <property type="term" value="F:oxidoreductase activity"/>
    <property type="evidence" value="ECO:0007669"/>
    <property type="project" value="UniProtKB-KW"/>
</dbReference>
<dbReference type="SUPFAM" id="SSF51735">
    <property type="entry name" value="NAD(P)-binding Rossmann-fold domains"/>
    <property type="match status" value="1"/>
</dbReference>
<dbReference type="RefSeq" id="WP_092984675.1">
    <property type="nucleotide sequence ID" value="NZ_FNFY01000003.1"/>
</dbReference>
<dbReference type="GO" id="GO:0016020">
    <property type="term" value="C:membrane"/>
    <property type="evidence" value="ECO:0007669"/>
    <property type="project" value="TreeGrafter"/>
</dbReference>
<proteinExistence type="inferred from homology"/>
<evidence type="ECO:0000313" key="5">
    <source>
        <dbReference type="EMBL" id="SDK45713.1"/>
    </source>
</evidence>
<reference evidence="6" key="1">
    <citation type="submission" date="2016-10" db="EMBL/GenBank/DDBJ databases">
        <authorList>
            <person name="Varghese N."/>
            <person name="Submissions S."/>
        </authorList>
    </citation>
    <scope>NUCLEOTIDE SEQUENCE [LARGE SCALE GENOMIC DNA]</scope>
    <source>
        <strain evidence="6">CGMCC 1.8895</strain>
    </source>
</reference>
<evidence type="ECO:0000256" key="2">
    <source>
        <dbReference type="ARBA" id="ARBA00023002"/>
    </source>
</evidence>
<evidence type="ECO:0000259" key="4">
    <source>
        <dbReference type="SMART" id="SM00822"/>
    </source>
</evidence>
<organism evidence="5 6">
    <name type="scientific">Lacicoccus qingdaonensis</name>
    <dbReference type="NCBI Taxonomy" id="576118"/>
    <lineage>
        <taxon>Bacteria</taxon>
        <taxon>Bacillati</taxon>
        <taxon>Bacillota</taxon>
        <taxon>Bacilli</taxon>
        <taxon>Bacillales</taxon>
        <taxon>Salinicoccaceae</taxon>
        <taxon>Lacicoccus</taxon>
    </lineage>
</organism>
<dbReference type="OrthoDB" id="9775296at2"/>
<dbReference type="PRINTS" id="PR00080">
    <property type="entry name" value="SDRFAMILY"/>
</dbReference>
<dbReference type="Gene3D" id="3.40.50.720">
    <property type="entry name" value="NAD(P)-binding Rossmann-like Domain"/>
    <property type="match status" value="1"/>
</dbReference>
<dbReference type="Proteomes" id="UP000199008">
    <property type="component" value="Unassembled WGS sequence"/>
</dbReference>
<dbReference type="InterPro" id="IPR002347">
    <property type="entry name" value="SDR_fam"/>
</dbReference>
<comment type="similarity">
    <text evidence="1 3">Belongs to the short-chain dehydrogenases/reductases (SDR) family.</text>
</comment>
<dbReference type="PANTHER" id="PTHR44196">
    <property type="entry name" value="DEHYDROGENASE/REDUCTASE SDR FAMILY MEMBER 7B"/>
    <property type="match status" value="1"/>
</dbReference>
<dbReference type="PANTHER" id="PTHR44196:SF1">
    <property type="entry name" value="DEHYDROGENASE_REDUCTASE SDR FAMILY MEMBER 7B"/>
    <property type="match status" value="1"/>
</dbReference>
<sequence>MQSLQGKNAIVTGGSRGIGYHTALGLANEGVNVAIIGRDQNALGTAEKELSGTGVKIMSVKADVADEADVKAAVSKISTDFGSIDILVNNAGMMGSGPFLESTTENFEKMMQVNVFGMYHMLKAVLPSMVEQDSGDVVNIASVSGLRSGPGGSLYSATKFAVIGMTEGLLKEMRPHNIRMSYLTPSAVNTALIGNNSLQEDSMTQPEDIADIIVNNLKIHPRTFVKNTEMWATNPLPKED</sequence>
<evidence type="ECO:0000256" key="1">
    <source>
        <dbReference type="ARBA" id="ARBA00006484"/>
    </source>
</evidence>
<dbReference type="SMART" id="SM00822">
    <property type="entry name" value="PKS_KR"/>
    <property type="match status" value="1"/>
</dbReference>
<evidence type="ECO:0000256" key="3">
    <source>
        <dbReference type="RuleBase" id="RU000363"/>
    </source>
</evidence>
<dbReference type="Pfam" id="PF00106">
    <property type="entry name" value="adh_short"/>
    <property type="match status" value="1"/>
</dbReference>
<dbReference type="CDD" id="cd05233">
    <property type="entry name" value="SDR_c"/>
    <property type="match status" value="1"/>
</dbReference>
<dbReference type="GO" id="GO:0008206">
    <property type="term" value="P:bile acid metabolic process"/>
    <property type="evidence" value="ECO:0007669"/>
    <property type="project" value="UniProtKB-ARBA"/>
</dbReference>
<accession>A0A1G9C256</accession>
<gene>
    <name evidence="5" type="ORF">SAMN05216216_103194</name>
</gene>
<dbReference type="AlphaFoldDB" id="A0A1G9C256"/>
<evidence type="ECO:0000313" key="6">
    <source>
        <dbReference type="Proteomes" id="UP000199008"/>
    </source>
</evidence>
<dbReference type="InterPro" id="IPR057326">
    <property type="entry name" value="KR_dom"/>
</dbReference>
<dbReference type="FunFam" id="3.40.50.720:FF:000084">
    <property type="entry name" value="Short-chain dehydrogenase reductase"/>
    <property type="match status" value="1"/>
</dbReference>
<dbReference type="InterPro" id="IPR036291">
    <property type="entry name" value="NAD(P)-bd_dom_sf"/>
</dbReference>